<keyword evidence="4" id="KW-0540">Nuclease</keyword>
<keyword evidence="6" id="KW-0255">Endonuclease</keyword>
<accession>A0A397GM52</accession>
<reference evidence="9" key="1">
    <citation type="submission" date="2018-08" db="EMBL/GenBank/DDBJ databases">
        <title>Draft genome sequence of azole-resistant Aspergillus thermomutatus (Neosartorya pseudofischeri) strain HMR AF 39, isolated from a human nasal aspirate.</title>
        <authorList>
            <person name="Parent-Michaud M."/>
            <person name="Dufresne P.J."/>
            <person name="Fournier E."/>
            <person name="Martineau C."/>
            <person name="Moreira S."/>
            <person name="Perkins V."/>
            <person name="De Repentigny L."/>
            <person name="Dufresne S.F."/>
        </authorList>
    </citation>
    <scope>NUCLEOTIDE SEQUENCE [LARGE SCALE GENOMIC DNA]</scope>
    <source>
        <strain evidence="9">HMR AF 39</strain>
    </source>
</reference>
<dbReference type="InterPro" id="IPR002156">
    <property type="entry name" value="RNaseH_domain"/>
</dbReference>
<dbReference type="InterPro" id="IPR036397">
    <property type="entry name" value="RNaseH_sf"/>
</dbReference>
<dbReference type="GO" id="GO:0043137">
    <property type="term" value="P:DNA replication, removal of RNA primer"/>
    <property type="evidence" value="ECO:0007669"/>
    <property type="project" value="TreeGrafter"/>
</dbReference>
<dbReference type="EC" id="3.1.26.4" evidence="3"/>
<dbReference type="Pfam" id="PF00075">
    <property type="entry name" value="RNase_H"/>
    <property type="match status" value="1"/>
</dbReference>
<dbReference type="GeneID" id="38127167"/>
<keyword evidence="5" id="KW-0479">Metal-binding</keyword>
<dbReference type="GO" id="GO:0004523">
    <property type="term" value="F:RNA-DNA hybrid ribonuclease activity"/>
    <property type="evidence" value="ECO:0007669"/>
    <property type="project" value="UniProtKB-EC"/>
</dbReference>
<proteinExistence type="inferred from homology"/>
<dbReference type="PANTHER" id="PTHR10642">
    <property type="entry name" value="RIBONUCLEASE H1"/>
    <property type="match status" value="1"/>
</dbReference>
<evidence type="ECO:0000313" key="9">
    <source>
        <dbReference type="EMBL" id="RHZ51339.1"/>
    </source>
</evidence>
<sequence>MESVAQYLTRIVQTEQVQALAMSATVTLVSPQSDGPNRVTVQQKSSLPAEYENYLRDGEGLQLYVPLCGSFRGDIVIQKRRYARAYALLASELQPAREFQDSCVFWVDSSFASSHPQTSADSTKRTSAGAAVVYKRWPNNKEWKSKAFGLARVHSSNLAELLAVKAALEMAAKIAQKHKRPWRKMTIFTDSQAALMEISKFPYATSTAENIVSSFIKAALLLYKLGVRLEVRWVPGHKKVPGNVRADSLAKRARKSVAMLPLNSTFEQEALFPLP</sequence>
<organism evidence="9 10">
    <name type="scientific">Aspergillus thermomutatus</name>
    <name type="common">Neosartorya pseudofischeri</name>
    <dbReference type="NCBI Taxonomy" id="41047"/>
    <lineage>
        <taxon>Eukaryota</taxon>
        <taxon>Fungi</taxon>
        <taxon>Dikarya</taxon>
        <taxon>Ascomycota</taxon>
        <taxon>Pezizomycotina</taxon>
        <taxon>Eurotiomycetes</taxon>
        <taxon>Eurotiomycetidae</taxon>
        <taxon>Eurotiales</taxon>
        <taxon>Aspergillaceae</taxon>
        <taxon>Aspergillus</taxon>
        <taxon>Aspergillus subgen. Fumigati</taxon>
    </lineage>
</organism>
<dbReference type="InterPro" id="IPR050092">
    <property type="entry name" value="RNase_H"/>
</dbReference>
<evidence type="ECO:0000256" key="6">
    <source>
        <dbReference type="ARBA" id="ARBA00022759"/>
    </source>
</evidence>
<dbReference type="OrthoDB" id="3548481at2759"/>
<dbReference type="Gene3D" id="3.30.420.10">
    <property type="entry name" value="Ribonuclease H-like superfamily/Ribonuclease H"/>
    <property type="match status" value="1"/>
</dbReference>
<dbReference type="AlphaFoldDB" id="A0A397GM52"/>
<dbReference type="GO" id="GO:0003676">
    <property type="term" value="F:nucleic acid binding"/>
    <property type="evidence" value="ECO:0007669"/>
    <property type="project" value="InterPro"/>
</dbReference>
<dbReference type="InterPro" id="IPR012337">
    <property type="entry name" value="RNaseH-like_sf"/>
</dbReference>
<evidence type="ECO:0000259" key="8">
    <source>
        <dbReference type="PROSITE" id="PS50879"/>
    </source>
</evidence>
<comment type="catalytic activity">
    <reaction evidence="1">
        <text>Endonucleolytic cleavage to 5'-phosphomonoester.</text>
        <dbReference type="EC" id="3.1.26.4"/>
    </reaction>
</comment>
<dbReference type="SUPFAM" id="SSF53098">
    <property type="entry name" value="Ribonuclease H-like"/>
    <property type="match status" value="1"/>
</dbReference>
<evidence type="ECO:0000256" key="4">
    <source>
        <dbReference type="ARBA" id="ARBA00022722"/>
    </source>
</evidence>
<dbReference type="PANTHER" id="PTHR10642:SF26">
    <property type="entry name" value="RIBONUCLEASE H1"/>
    <property type="match status" value="1"/>
</dbReference>
<dbReference type="VEuPathDB" id="FungiDB:CDV56_105193"/>
<evidence type="ECO:0000256" key="5">
    <source>
        <dbReference type="ARBA" id="ARBA00022723"/>
    </source>
</evidence>
<evidence type="ECO:0000256" key="2">
    <source>
        <dbReference type="ARBA" id="ARBA00005300"/>
    </source>
</evidence>
<evidence type="ECO:0000256" key="1">
    <source>
        <dbReference type="ARBA" id="ARBA00000077"/>
    </source>
</evidence>
<evidence type="ECO:0000256" key="3">
    <source>
        <dbReference type="ARBA" id="ARBA00012180"/>
    </source>
</evidence>
<name>A0A397GM52_ASPTH</name>
<comment type="caution">
    <text evidence="9">The sequence shown here is derived from an EMBL/GenBank/DDBJ whole genome shotgun (WGS) entry which is preliminary data.</text>
</comment>
<dbReference type="RefSeq" id="XP_026612955.1">
    <property type="nucleotide sequence ID" value="XM_026758812.1"/>
</dbReference>
<keyword evidence="10" id="KW-1185">Reference proteome</keyword>
<keyword evidence="7" id="KW-0378">Hydrolase</keyword>
<gene>
    <name evidence="9" type="ORF">CDV56_105193</name>
</gene>
<dbReference type="EMBL" id="NKHU02000150">
    <property type="protein sequence ID" value="RHZ51339.1"/>
    <property type="molecule type" value="Genomic_DNA"/>
</dbReference>
<evidence type="ECO:0000313" key="10">
    <source>
        <dbReference type="Proteomes" id="UP000215305"/>
    </source>
</evidence>
<protein>
    <recommendedName>
        <fullName evidence="3">ribonuclease H</fullName>
        <ecNumber evidence="3">3.1.26.4</ecNumber>
    </recommendedName>
</protein>
<evidence type="ECO:0000256" key="7">
    <source>
        <dbReference type="ARBA" id="ARBA00022801"/>
    </source>
</evidence>
<comment type="similarity">
    <text evidence="2">Belongs to the RNase H family.</text>
</comment>
<feature type="domain" description="RNase H type-1" evidence="8">
    <location>
        <begin position="99"/>
        <end position="255"/>
    </location>
</feature>
<dbReference type="GO" id="GO:0046872">
    <property type="term" value="F:metal ion binding"/>
    <property type="evidence" value="ECO:0007669"/>
    <property type="project" value="UniProtKB-KW"/>
</dbReference>
<dbReference type="PROSITE" id="PS50879">
    <property type="entry name" value="RNASE_H_1"/>
    <property type="match status" value="1"/>
</dbReference>
<dbReference type="CDD" id="cd09276">
    <property type="entry name" value="Rnase_HI_RT_non_LTR"/>
    <property type="match status" value="1"/>
</dbReference>
<dbReference type="Proteomes" id="UP000215305">
    <property type="component" value="Unassembled WGS sequence"/>
</dbReference>
<dbReference type="STRING" id="41047.A0A397GM52"/>